<dbReference type="Gene3D" id="2.40.10.10">
    <property type="entry name" value="Trypsin-like serine proteases"/>
    <property type="match status" value="1"/>
</dbReference>
<proteinExistence type="inferred from homology"/>
<organism evidence="7">
    <name type="scientific">Paraconexibacter sp. AEG42_29</name>
    <dbReference type="NCBI Taxonomy" id="2997339"/>
    <lineage>
        <taxon>Bacteria</taxon>
        <taxon>Bacillati</taxon>
        <taxon>Actinomycetota</taxon>
        <taxon>Thermoleophilia</taxon>
        <taxon>Solirubrobacterales</taxon>
        <taxon>Paraconexibacteraceae</taxon>
        <taxon>Paraconexibacter</taxon>
    </lineage>
</organism>
<dbReference type="PROSITE" id="PS50240">
    <property type="entry name" value="TRYPSIN_DOM"/>
    <property type="match status" value="1"/>
</dbReference>
<dbReference type="PROSITE" id="PS00134">
    <property type="entry name" value="TRYPSIN_HIS"/>
    <property type="match status" value="1"/>
</dbReference>
<feature type="chain" id="PRO_5043761490" description="Peptidase S1 domain-containing protein" evidence="5">
    <location>
        <begin position="26"/>
        <end position="538"/>
    </location>
</feature>
<dbReference type="KEGG" id="parq:DSM112329_01848"/>
<keyword evidence="3" id="KW-0720">Serine protease</keyword>
<dbReference type="SMART" id="SM00020">
    <property type="entry name" value="Tryp_SPc"/>
    <property type="match status" value="1"/>
</dbReference>
<dbReference type="InterPro" id="IPR001314">
    <property type="entry name" value="Peptidase_S1A"/>
</dbReference>
<dbReference type="EMBL" id="CP114014">
    <property type="protein sequence ID" value="XAY05007.1"/>
    <property type="molecule type" value="Genomic_DNA"/>
</dbReference>
<keyword evidence="3" id="KW-0645">Protease</keyword>
<keyword evidence="3" id="KW-0378">Hydrolase</keyword>
<comment type="similarity">
    <text evidence="1">Belongs to the peptidase S1 family.</text>
</comment>
<evidence type="ECO:0000256" key="2">
    <source>
        <dbReference type="ARBA" id="ARBA00023157"/>
    </source>
</evidence>
<gene>
    <name evidence="7" type="ORF">DSM112329_01848</name>
</gene>
<keyword evidence="2" id="KW-1015">Disulfide bond</keyword>
<dbReference type="InterPro" id="IPR043504">
    <property type="entry name" value="Peptidase_S1_PA_chymotrypsin"/>
</dbReference>
<dbReference type="CDD" id="cd00190">
    <property type="entry name" value="Tryp_SPc"/>
    <property type="match status" value="1"/>
</dbReference>
<dbReference type="PROSITE" id="PS00135">
    <property type="entry name" value="TRYPSIN_SER"/>
    <property type="match status" value="1"/>
</dbReference>
<dbReference type="RefSeq" id="WP_354701529.1">
    <property type="nucleotide sequence ID" value="NZ_CP114014.1"/>
</dbReference>
<dbReference type="PANTHER" id="PTHR24276:SF91">
    <property type="entry name" value="AT26814P-RELATED"/>
    <property type="match status" value="1"/>
</dbReference>
<name>A0AAU7AU55_9ACTN</name>
<evidence type="ECO:0000256" key="1">
    <source>
        <dbReference type="ARBA" id="ARBA00007664"/>
    </source>
</evidence>
<dbReference type="AlphaFoldDB" id="A0AAU7AU55"/>
<dbReference type="InterPro" id="IPR033116">
    <property type="entry name" value="TRYPSIN_SER"/>
</dbReference>
<dbReference type="SUPFAM" id="SSF50494">
    <property type="entry name" value="Trypsin-like serine proteases"/>
    <property type="match status" value="1"/>
</dbReference>
<dbReference type="InterPro" id="IPR001254">
    <property type="entry name" value="Trypsin_dom"/>
</dbReference>
<dbReference type="GO" id="GO:0004252">
    <property type="term" value="F:serine-type endopeptidase activity"/>
    <property type="evidence" value="ECO:0007669"/>
    <property type="project" value="InterPro"/>
</dbReference>
<dbReference type="InterPro" id="IPR009003">
    <property type="entry name" value="Peptidase_S1_PA"/>
</dbReference>
<keyword evidence="5" id="KW-0732">Signal</keyword>
<dbReference type="InterPro" id="IPR050430">
    <property type="entry name" value="Peptidase_S1"/>
</dbReference>
<feature type="region of interest" description="Disordered" evidence="4">
    <location>
        <begin position="104"/>
        <end position="128"/>
    </location>
</feature>
<feature type="domain" description="Peptidase S1" evidence="6">
    <location>
        <begin position="38"/>
        <end position="272"/>
    </location>
</feature>
<evidence type="ECO:0000256" key="3">
    <source>
        <dbReference type="RuleBase" id="RU363034"/>
    </source>
</evidence>
<dbReference type="PRINTS" id="PR00722">
    <property type="entry name" value="CHYMOTRYPSIN"/>
</dbReference>
<sequence length="538" mass="53640">MPSPFRPAVLTLTGSAALAIGGAAALPQAAAAAATPRVVGGSAAPTPSWLAQVWVSDGLGGSSICGGQLVSSRWILTAAHCVRAELGGGQVAPSAVRVRIGEPVLSEPNSGSPGTGIDQVRINPANSSGSTNGDAALLHLAAPATQTPVAVGGAGSAPVGVPAVTLGWGVTQTGRVSATLQQVGQTVVDAGRCAFYGGDFLADSMICAGGVPGQDSCNGDSGGPLAVDATGPAATVIGTVDFGSDACGDGSPAVYQRLTEGATAAWLRSVLVRPAISAGTTTPVAGTSLPLTAATGWGDATFNWDLDNDGAFDDATGAAVRTVVPRAAQTVSVRASSVAEGDSAVERLAITPVDPALAITAPDAATEGRVVALTATSRAAAGTLTAKGSGGTGTKSASVAAGGTATLRFRVAQNSTWQAPRTVVFTLTTTGGLQPSARQVRVRVADDDTPRLTAVKTWATRAGGIVTARVPGRGRLRAYAVRNGRTLTSRTVTVKKVGAVTVRLALSPGQRRQRPQIRLTWTSSEVPGTTATASRRLP</sequence>
<dbReference type="Pfam" id="PF00089">
    <property type="entry name" value="Trypsin"/>
    <property type="match status" value="1"/>
</dbReference>
<dbReference type="InterPro" id="IPR018114">
    <property type="entry name" value="TRYPSIN_HIS"/>
</dbReference>
<protein>
    <recommendedName>
        <fullName evidence="6">Peptidase S1 domain-containing protein</fullName>
    </recommendedName>
</protein>
<feature type="signal peptide" evidence="5">
    <location>
        <begin position="1"/>
        <end position="25"/>
    </location>
</feature>
<accession>A0AAU7AU55</accession>
<evidence type="ECO:0000259" key="6">
    <source>
        <dbReference type="PROSITE" id="PS50240"/>
    </source>
</evidence>
<evidence type="ECO:0000256" key="5">
    <source>
        <dbReference type="SAM" id="SignalP"/>
    </source>
</evidence>
<dbReference type="PANTHER" id="PTHR24276">
    <property type="entry name" value="POLYSERASE-RELATED"/>
    <property type="match status" value="1"/>
</dbReference>
<reference evidence="7" key="1">
    <citation type="submission" date="2022-12" db="EMBL/GenBank/DDBJ databases">
        <title>Paraconexibacter alkalitolerans sp. nov. and Baekduia alba sp. nov., isolated from soil and emended description of the genera Paraconexibacter (Chun et al., 2020) and Baekduia (An et al., 2020).</title>
        <authorList>
            <person name="Vieira S."/>
            <person name="Huber K.J."/>
            <person name="Geppert A."/>
            <person name="Wolf J."/>
            <person name="Neumann-Schaal M."/>
            <person name="Muesken M."/>
            <person name="Overmann J."/>
        </authorList>
    </citation>
    <scope>NUCLEOTIDE SEQUENCE</scope>
    <source>
        <strain evidence="7">AEG42_29</strain>
    </source>
</reference>
<evidence type="ECO:0000256" key="4">
    <source>
        <dbReference type="SAM" id="MobiDB-lite"/>
    </source>
</evidence>
<evidence type="ECO:0000313" key="7">
    <source>
        <dbReference type="EMBL" id="XAY05007.1"/>
    </source>
</evidence>
<dbReference type="GO" id="GO:0006508">
    <property type="term" value="P:proteolysis"/>
    <property type="evidence" value="ECO:0007669"/>
    <property type="project" value="UniProtKB-KW"/>
</dbReference>